<keyword evidence="4 6" id="KW-1133">Transmembrane helix</keyword>
<keyword evidence="5 6" id="KW-0472">Membrane</keyword>
<dbReference type="GO" id="GO:0005886">
    <property type="term" value="C:plasma membrane"/>
    <property type="evidence" value="ECO:0007669"/>
    <property type="project" value="UniProtKB-SubCell"/>
</dbReference>
<dbReference type="InterPro" id="IPR005899">
    <property type="entry name" value="Na_pump_deCOase"/>
</dbReference>
<evidence type="ECO:0000256" key="6">
    <source>
        <dbReference type="SAM" id="Phobius"/>
    </source>
</evidence>
<dbReference type="AlphaFoldDB" id="A0A069RFG3"/>
<dbReference type="RefSeq" id="WP_038264322.1">
    <property type="nucleotide sequence ID" value="NZ_FSRH01000011.1"/>
</dbReference>
<evidence type="ECO:0000256" key="1">
    <source>
        <dbReference type="ARBA" id="ARBA00004236"/>
    </source>
</evidence>
<dbReference type="Pfam" id="PF04277">
    <property type="entry name" value="OAD_gamma"/>
    <property type="match status" value="1"/>
</dbReference>
<evidence type="ECO:0000313" key="8">
    <source>
        <dbReference type="Proteomes" id="UP000027946"/>
    </source>
</evidence>
<evidence type="ECO:0000256" key="2">
    <source>
        <dbReference type="ARBA" id="ARBA00022475"/>
    </source>
</evidence>
<dbReference type="STRING" id="1121324.CLIT_10c05010"/>
<evidence type="ECO:0000313" key="7">
    <source>
        <dbReference type="EMBL" id="KDR95774.1"/>
    </source>
</evidence>
<dbReference type="GO" id="GO:0036376">
    <property type="term" value="P:sodium ion export across plasma membrane"/>
    <property type="evidence" value="ECO:0007669"/>
    <property type="project" value="InterPro"/>
</dbReference>
<comment type="subcellular location">
    <subcellularLocation>
        <location evidence="1">Cell membrane</location>
    </subcellularLocation>
</comment>
<evidence type="ECO:0000256" key="3">
    <source>
        <dbReference type="ARBA" id="ARBA00022692"/>
    </source>
</evidence>
<accession>A0A069RFG3</accession>
<keyword evidence="3 6" id="KW-0812">Transmembrane</keyword>
<sequence>MLGESVTLTQALKVTGLSMTVVFVALFVICQILELFGVIFYKRGLNKKSEKISEQPAAQSKCEESGKAGYVDILNPQSDEDLAAVAVASILFSDNSGKRNVRIKSIRRLG</sequence>
<evidence type="ECO:0008006" key="9">
    <source>
        <dbReference type="Google" id="ProtNLM"/>
    </source>
</evidence>
<keyword evidence="2" id="KW-1003">Cell membrane</keyword>
<reference evidence="7 8" key="1">
    <citation type="submission" date="2014-03" db="EMBL/GenBank/DDBJ databases">
        <title>Genome sequence of Clostridium litorale W6, DSM 5388.</title>
        <authorList>
            <person name="Poehlein A."/>
            <person name="Jagirdar A."/>
            <person name="Khonsari B."/>
            <person name="Chibani C.M."/>
            <person name="Gutierrez Gutierrez D.A."/>
            <person name="Davydova E."/>
            <person name="Alghaithi H.S."/>
            <person name="Nair K.P."/>
            <person name="Dhamotharan K."/>
            <person name="Chandran L."/>
            <person name="G W."/>
            <person name="Daniel R."/>
        </authorList>
    </citation>
    <scope>NUCLEOTIDE SEQUENCE [LARGE SCALE GENOMIC DNA]</scope>
    <source>
        <strain evidence="7 8">W6</strain>
    </source>
</reference>
<name>A0A069RFG3_PEPLI</name>
<evidence type="ECO:0000256" key="4">
    <source>
        <dbReference type="ARBA" id="ARBA00022989"/>
    </source>
</evidence>
<evidence type="ECO:0000256" key="5">
    <source>
        <dbReference type="ARBA" id="ARBA00023136"/>
    </source>
</evidence>
<dbReference type="GO" id="GO:0015081">
    <property type="term" value="F:sodium ion transmembrane transporter activity"/>
    <property type="evidence" value="ECO:0007669"/>
    <property type="project" value="InterPro"/>
</dbReference>
<dbReference type="Proteomes" id="UP000027946">
    <property type="component" value="Unassembled WGS sequence"/>
</dbReference>
<keyword evidence="8" id="KW-1185">Reference proteome</keyword>
<organism evidence="7 8">
    <name type="scientific">Peptoclostridium litorale DSM 5388</name>
    <dbReference type="NCBI Taxonomy" id="1121324"/>
    <lineage>
        <taxon>Bacteria</taxon>
        <taxon>Bacillati</taxon>
        <taxon>Bacillota</taxon>
        <taxon>Clostridia</taxon>
        <taxon>Peptostreptococcales</taxon>
        <taxon>Peptoclostridiaceae</taxon>
        <taxon>Peptoclostridium</taxon>
    </lineage>
</organism>
<dbReference type="OrthoDB" id="1753405at2"/>
<proteinExistence type="predicted"/>
<protein>
    <recommendedName>
        <fullName evidence="9">Oxaloacetate decarboxylase gamma chain</fullName>
    </recommendedName>
</protein>
<gene>
    <name evidence="7" type="ORF">CLIT_10c05010</name>
</gene>
<dbReference type="EMBL" id="JJMM01000010">
    <property type="protein sequence ID" value="KDR95774.1"/>
    <property type="molecule type" value="Genomic_DNA"/>
</dbReference>
<feature type="transmembrane region" description="Helical" evidence="6">
    <location>
        <begin position="20"/>
        <end position="41"/>
    </location>
</feature>
<comment type="caution">
    <text evidence="7">The sequence shown here is derived from an EMBL/GenBank/DDBJ whole genome shotgun (WGS) entry which is preliminary data.</text>
</comment>